<gene>
    <name evidence="3" type="ORF">SAMN04487864_101252</name>
</gene>
<feature type="chain" id="PRO_5039627283" evidence="1">
    <location>
        <begin position="29"/>
        <end position="1264"/>
    </location>
</feature>
<dbReference type="RefSeq" id="WP_093729021.1">
    <property type="nucleotide sequence ID" value="NZ_FMYW01000001.1"/>
</dbReference>
<evidence type="ECO:0000256" key="1">
    <source>
        <dbReference type="SAM" id="SignalP"/>
    </source>
</evidence>
<sequence length="1264" mass="138147">MNTHRKQKKQLTAAILAALLAMPAYGHAFVKAPEYVYYNGKPVVEIQEMIKGEGIGRFVNKAEYTLDPSLIEPAKSGTAYWTGLLGEKVKNGQPWQVFVTTQEGVQNAYAKTLSHTKEKGDFSDTNVNFVVQQLQDGKSLLRMQEDADKLPPGDYGYSLILIGQYVGAARQGAVDGWWVDTDTVLPTNEQAADFVGTFRHELGHALGIYNLVDYLDEQGNVYVPKNRSEVKCSKATGEEMTRFSSQVTDVRSWNLHLVDQNLNPAKPGMEILSAAGFAEKKKADPGVKESDFFIVNNRFKKEDASGKNGKAFFIGPHVTDALAGATFFGVNGVPVNGWERDTFEGSHLQTAGMMSHRAYSNYTSFMEVELALMQDLGYDIDRKAYFGHSVYGDGTTFTNTQGYFARNEAGTAYIEGTPSTVPLGIGLHIYGSRNTVTQAADILTNGTGATGIRVDGMQNTVVIPEATNIHADGLRGNGILIAYGRDQVVNQAGTVTANGQGGTGIRFDFGSSSNGAFDEYRGSYIRYKRGVNEDNGQIIMPQNLDLTDMDENVYNAGADELNGPQVREFNLTGSLSGAENAIYIGKNAFVQNINILEGASLSGNITSDWKHFHTDGSYDGLKQSRKVPEFADWLKEHYPQINLSEFIDWPAAEKQKYTTAYQKDPNVKIITLIKSPLRIQYNGKTGENGYAYDAYIPDLVTNLNFAANLAYNGNISGPDNIKLNVKSGTLVYGGKADVVGVYVTQGATLLGGSYTVHDMSSMVAPDFASELNETDKGFFINCGTAGALNSESAMTIKGNLLSDGILQGVAGGSAGTIQVSGLAMLDNAQIVAENLLPDEKFAVVQADGVYGPVKNTENAPYRFGMLDEIGAVEGNTVVVTGKEANNLGAVDAVQGETYEAMMEMFDNLTAKGDARRNEMRPLFTLTPEETKKTLSSIGSNASAKSMALAQRSTVIQHLLSSRLKEAFTAKETKASIPLQHLGESQDEGVPVTLQTLEPADNDIWLKFGKNWGDMRDDTDYHSTATLLGWDKAYGNNWRAGVFAGYGKTSFSDDTASNELRDVRFGLYGGYSKGRSEGLVYLDYGWLRNKLRRGIRNQNLTAAADYHSRILELGGEYLYDLQAEKNVPWHVRPYVNAQLSRLWQNSYREDGAGIYNQAVDSKHNDYFGMGAGVEFKRYLAGGSYAIRAGVKHAFAGAEPKLRYSYMGNAANTYDMRNVQDKTHFVLSIGGEAEVAKGWTVGGDATFQRGSHDKDWSCSVTVKRMW</sequence>
<feature type="domain" description="Autotransporter" evidence="2">
    <location>
        <begin position="996"/>
        <end position="1264"/>
    </location>
</feature>
<dbReference type="EMBL" id="FMYW01000001">
    <property type="protein sequence ID" value="SDB97777.1"/>
    <property type="molecule type" value="Genomic_DNA"/>
</dbReference>
<dbReference type="Proteomes" id="UP000198943">
    <property type="component" value="Unassembled WGS sequence"/>
</dbReference>
<feature type="signal peptide" evidence="1">
    <location>
        <begin position="1"/>
        <end position="28"/>
    </location>
</feature>
<dbReference type="AlphaFoldDB" id="A0A1G6HU04"/>
<dbReference type="PROSITE" id="PS51208">
    <property type="entry name" value="AUTOTRANSPORTER"/>
    <property type="match status" value="1"/>
</dbReference>
<evidence type="ECO:0000259" key="2">
    <source>
        <dbReference type="PROSITE" id="PS51208"/>
    </source>
</evidence>
<protein>
    <submittedName>
        <fullName evidence="3">Uncharacterized conserved protein, contains a C-terminal beta-barrel porin domain</fullName>
    </submittedName>
</protein>
<dbReference type="InterPro" id="IPR005546">
    <property type="entry name" value="Autotransporte_beta"/>
</dbReference>
<proteinExistence type="predicted"/>
<dbReference type="SUPFAM" id="SSF103515">
    <property type="entry name" value="Autotransporter"/>
    <property type="match status" value="1"/>
</dbReference>
<organism evidence="3 4">
    <name type="scientific">Succiniclasticum ruminis</name>
    <dbReference type="NCBI Taxonomy" id="40841"/>
    <lineage>
        <taxon>Bacteria</taxon>
        <taxon>Bacillati</taxon>
        <taxon>Bacillota</taxon>
        <taxon>Negativicutes</taxon>
        <taxon>Acidaminococcales</taxon>
        <taxon>Acidaminococcaceae</taxon>
        <taxon>Succiniclasticum</taxon>
    </lineage>
</organism>
<dbReference type="SMART" id="SM00869">
    <property type="entry name" value="Autotransporter"/>
    <property type="match status" value="1"/>
</dbReference>
<name>A0A1G6HU04_9FIRM</name>
<keyword evidence="4" id="KW-1185">Reference proteome</keyword>
<evidence type="ECO:0000313" key="3">
    <source>
        <dbReference type="EMBL" id="SDB97777.1"/>
    </source>
</evidence>
<accession>A0A1G6HU04</accession>
<dbReference type="Pfam" id="PF03797">
    <property type="entry name" value="Autotransporter"/>
    <property type="match status" value="1"/>
</dbReference>
<dbReference type="OrthoDB" id="1659871at2"/>
<dbReference type="SUPFAM" id="SSF55486">
    <property type="entry name" value="Metalloproteases ('zincins'), catalytic domain"/>
    <property type="match status" value="1"/>
</dbReference>
<keyword evidence="1" id="KW-0732">Signal</keyword>
<evidence type="ECO:0000313" key="4">
    <source>
        <dbReference type="Proteomes" id="UP000198943"/>
    </source>
</evidence>
<dbReference type="InterPro" id="IPR036709">
    <property type="entry name" value="Autotransporte_beta_dom_sf"/>
</dbReference>
<reference evidence="4" key="1">
    <citation type="submission" date="2016-10" db="EMBL/GenBank/DDBJ databases">
        <authorList>
            <person name="Varghese N."/>
            <person name="Submissions S."/>
        </authorList>
    </citation>
    <scope>NUCLEOTIDE SEQUENCE [LARGE SCALE GENOMIC DNA]</scope>
    <source>
        <strain evidence="4">DSM 11005</strain>
    </source>
</reference>
<dbReference type="Gene3D" id="2.40.128.130">
    <property type="entry name" value="Autotransporter beta-domain"/>
    <property type="match status" value="1"/>
</dbReference>